<dbReference type="AlphaFoldDB" id="A0A9D1XR92"/>
<evidence type="ECO:0000259" key="4">
    <source>
        <dbReference type="Pfam" id="PF00557"/>
    </source>
</evidence>
<feature type="domain" description="Peptidase M24" evidence="4">
    <location>
        <begin position="313"/>
        <end position="526"/>
    </location>
</feature>
<dbReference type="FunFam" id="3.40.350.10:FF:000003">
    <property type="entry name" value="Xaa-pro aminopeptidase P"/>
    <property type="match status" value="1"/>
</dbReference>
<dbReference type="Pfam" id="PF16188">
    <property type="entry name" value="Peptidase_M24_C"/>
    <property type="match status" value="1"/>
</dbReference>
<keyword evidence="7" id="KW-0645">Protease</keyword>
<dbReference type="Gene3D" id="3.90.230.10">
    <property type="entry name" value="Creatinase/methionine aminopeptidase superfamily"/>
    <property type="match status" value="1"/>
</dbReference>
<dbReference type="PANTHER" id="PTHR43763">
    <property type="entry name" value="XAA-PRO AMINOPEPTIDASE 1"/>
    <property type="match status" value="1"/>
</dbReference>
<evidence type="ECO:0000256" key="3">
    <source>
        <dbReference type="ARBA" id="ARBA00022801"/>
    </source>
</evidence>
<accession>A0A9D1XR92</accession>
<evidence type="ECO:0000259" key="5">
    <source>
        <dbReference type="Pfam" id="PF01321"/>
    </source>
</evidence>
<dbReference type="SUPFAM" id="SSF55920">
    <property type="entry name" value="Creatinase/aminopeptidase"/>
    <property type="match status" value="1"/>
</dbReference>
<dbReference type="Proteomes" id="UP000823847">
    <property type="component" value="Unassembled WGS sequence"/>
</dbReference>
<dbReference type="GO" id="GO:0070006">
    <property type="term" value="F:metalloaminopeptidase activity"/>
    <property type="evidence" value="ECO:0007669"/>
    <property type="project" value="InterPro"/>
</dbReference>
<organism evidence="7 8">
    <name type="scientific">Candidatus Parabacteroides intestinigallinarum</name>
    <dbReference type="NCBI Taxonomy" id="2838722"/>
    <lineage>
        <taxon>Bacteria</taxon>
        <taxon>Pseudomonadati</taxon>
        <taxon>Bacteroidota</taxon>
        <taxon>Bacteroidia</taxon>
        <taxon>Bacteroidales</taxon>
        <taxon>Tannerellaceae</taxon>
        <taxon>Parabacteroides</taxon>
    </lineage>
</organism>
<evidence type="ECO:0000256" key="2">
    <source>
        <dbReference type="ARBA" id="ARBA00022723"/>
    </source>
</evidence>
<gene>
    <name evidence="7" type="ORF">H9848_06785</name>
</gene>
<dbReference type="InterPro" id="IPR033740">
    <property type="entry name" value="Pept_M24B"/>
</dbReference>
<evidence type="ECO:0000259" key="6">
    <source>
        <dbReference type="Pfam" id="PF16188"/>
    </source>
</evidence>
<dbReference type="InterPro" id="IPR000587">
    <property type="entry name" value="Creatinase_N"/>
</dbReference>
<reference evidence="7" key="2">
    <citation type="submission" date="2021-04" db="EMBL/GenBank/DDBJ databases">
        <authorList>
            <person name="Gilroy R."/>
        </authorList>
    </citation>
    <scope>NUCLEOTIDE SEQUENCE</scope>
    <source>
        <strain evidence="7">ChiHecec2B26-12326</strain>
    </source>
</reference>
<comment type="caution">
    <text evidence="7">The sequence shown here is derived from an EMBL/GenBank/DDBJ whole genome shotgun (WGS) entry which is preliminary data.</text>
</comment>
<keyword evidence="2" id="KW-0479">Metal-binding</keyword>
<dbReference type="InterPro" id="IPR029149">
    <property type="entry name" value="Creatin/AminoP/Spt16_N"/>
</dbReference>
<dbReference type="PANTHER" id="PTHR43763:SF6">
    <property type="entry name" value="XAA-PRO AMINOPEPTIDASE 1"/>
    <property type="match status" value="1"/>
</dbReference>
<dbReference type="EMBL" id="DXEN01000054">
    <property type="protein sequence ID" value="HIX86297.1"/>
    <property type="molecule type" value="Genomic_DNA"/>
</dbReference>
<protein>
    <submittedName>
        <fullName evidence="7">Aminopeptidase P family protein</fullName>
    </submittedName>
</protein>
<proteinExistence type="inferred from homology"/>
<dbReference type="Pfam" id="PF16189">
    <property type="entry name" value="Creatinase_N_2"/>
    <property type="match status" value="1"/>
</dbReference>
<name>A0A9D1XR92_9BACT</name>
<evidence type="ECO:0000313" key="7">
    <source>
        <dbReference type="EMBL" id="HIX86297.1"/>
    </source>
</evidence>
<reference evidence="7" key="1">
    <citation type="journal article" date="2021" name="PeerJ">
        <title>Extensive microbial diversity within the chicken gut microbiome revealed by metagenomics and culture.</title>
        <authorList>
            <person name="Gilroy R."/>
            <person name="Ravi A."/>
            <person name="Getino M."/>
            <person name="Pursley I."/>
            <person name="Horton D.L."/>
            <person name="Alikhan N.F."/>
            <person name="Baker D."/>
            <person name="Gharbi K."/>
            <person name="Hall N."/>
            <person name="Watson M."/>
            <person name="Adriaenssens E.M."/>
            <person name="Foster-Nyarko E."/>
            <person name="Jarju S."/>
            <person name="Secka A."/>
            <person name="Antonio M."/>
            <person name="Oren A."/>
            <person name="Chaudhuri R.R."/>
            <person name="La Ragione R."/>
            <person name="Hildebrand F."/>
            <person name="Pallen M.J."/>
        </authorList>
    </citation>
    <scope>NUCLEOTIDE SEQUENCE</scope>
    <source>
        <strain evidence="7">ChiHecec2B26-12326</strain>
    </source>
</reference>
<dbReference type="GO" id="GO:0005737">
    <property type="term" value="C:cytoplasm"/>
    <property type="evidence" value="ECO:0007669"/>
    <property type="project" value="UniProtKB-ARBA"/>
</dbReference>
<dbReference type="InterPro" id="IPR050422">
    <property type="entry name" value="X-Pro_aminopeptidase_P"/>
</dbReference>
<evidence type="ECO:0000256" key="1">
    <source>
        <dbReference type="ARBA" id="ARBA00008766"/>
    </source>
</evidence>
<dbReference type="Pfam" id="PF00557">
    <property type="entry name" value="Peptidase_M24"/>
    <property type="match status" value="1"/>
</dbReference>
<dbReference type="Pfam" id="PF01321">
    <property type="entry name" value="Creatinase_N"/>
    <property type="match status" value="1"/>
</dbReference>
<dbReference type="InterPro" id="IPR000994">
    <property type="entry name" value="Pept_M24"/>
</dbReference>
<dbReference type="Gene3D" id="3.40.350.10">
    <property type="entry name" value="Creatinase/prolidase N-terminal domain"/>
    <property type="match status" value="2"/>
</dbReference>
<dbReference type="InterPro" id="IPR036005">
    <property type="entry name" value="Creatinase/aminopeptidase-like"/>
</dbReference>
<comment type="similarity">
    <text evidence="1">Belongs to the peptidase M24B family.</text>
</comment>
<keyword evidence="3" id="KW-0378">Hydrolase</keyword>
<dbReference type="CDD" id="cd01085">
    <property type="entry name" value="APP"/>
    <property type="match status" value="1"/>
</dbReference>
<dbReference type="FunFam" id="3.90.230.10:FF:000009">
    <property type="entry name" value="xaa-Pro aminopeptidase 2"/>
    <property type="match status" value="1"/>
</dbReference>
<keyword evidence="7" id="KW-0031">Aminopeptidase</keyword>
<dbReference type="InterPro" id="IPR032416">
    <property type="entry name" value="Peptidase_M24_C"/>
</dbReference>
<evidence type="ECO:0000313" key="8">
    <source>
        <dbReference type="Proteomes" id="UP000823847"/>
    </source>
</evidence>
<dbReference type="SUPFAM" id="SSF53092">
    <property type="entry name" value="Creatinase/prolidase N-terminal domain"/>
    <property type="match status" value="1"/>
</dbReference>
<feature type="domain" description="Creatinase N-terminal" evidence="5">
    <location>
        <begin position="8"/>
        <end position="147"/>
    </location>
</feature>
<dbReference type="GO" id="GO:0046872">
    <property type="term" value="F:metal ion binding"/>
    <property type="evidence" value="ECO:0007669"/>
    <property type="project" value="UniProtKB-KW"/>
</dbReference>
<sequence length="595" mass="65601">MRTNIPARVAALREAMNERKIDAYIIPSSDPHLSEYPADRWKAREWISGFNGSAGTVVVTAHKAGLWTDSRYFLQATAQLEGTGIELYKMALPGTPSIPEFLAHELHNGQTVGLDGQTYSAADAKALRTALERKGIHLDTSSDLIDALWNDRPAVPANPIFELPEELAGASVHEKLDQINNLLHSEGADGLVLAALDEIAWTFNIRGTDVAYNPVAVCYAFVSEEESVLFIHPEKLTGEIAEHLKKEGVALADYSMIDKYLSRLAENQRIFVDPNKTSISLYDAIPGSCSLIEGLTPANRLKSVKNATEIKGFQKAVVKDGVALAKFYYWLEKQMAEGAPVTEISAAEKLTALRAEQPLYIMDSFATICGYAEHGAIVHYAATPESDATLRPEGLLLIDSGAQYLDGTTDITRTIALGEPTEQMKKDFTRVLKGTISLAKCKFPAGTRGSQLDILARKALWDAGINYLHGTGHGIGHCLNVHEGPQSIRMEENPTTLKPGMVTSDEPGLYRAGEYGIRTENMILTREDSETEFGKFLSFDTLTLCYIDTRLVIVPMLSAREHAWLNKYHQRVYDAISPYLNEEEKAWLKAKTAEI</sequence>
<feature type="domain" description="Peptidase M24 C-terminal" evidence="6">
    <location>
        <begin position="535"/>
        <end position="595"/>
    </location>
</feature>